<dbReference type="OrthoDB" id="1711336at2759"/>
<dbReference type="InterPro" id="IPR001245">
    <property type="entry name" value="Ser-Thr/Tyr_kinase_cat_dom"/>
</dbReference>
<dbReference type="KEGG" id="egt:105965623"/>
<dbReference type="GO" id="GO:0004672">
    <property type="term" value="F:protein kinase activity"/>
    <property type="evidence" value="ECO:0007669"/>
    <property type="project" value="InterPro"/>
</dbReference>
<gene>
    <name evidence="4" type="ORF">MIMGU_mgv1a009415mg</name>
</gene>
<sequence>MEPDNVLKFEYKELVRFTDNFSDSNYIGRFQFGKIYRGVFGEVYPIYMLVKMWEVPEIYNYKPGDDKVRLMEEVVLLRHEVVIKHPCMVKLYGYCFDDEHLGVIYSLKPFDSIYNLIPRDSFTWLQRIKSAFGLASLLKFLHAKNSTSYYAPFVVQNLDAAHIVLDEDYNPRLCDFGLICGGIFPDRRSYSGPLGCYGYIDVCASNTYDCSNKKDVFAFGVILLSLISKRVYTEEDRQSGFPTVYEWALGQCQAFESYSEMKDAKFSLVHKSMAYESEFCGKDGHKITMIALECVNRVQSERPAMKQVFRSLRKLEVVKNNADFVGANNKLLLRPCEITKNSC</sequence>
<dbReference type="Pfam" id="PF07714">
    <property type="entry name" value="PK_Tyr_Ser-Thr"/>
    <property type="match status" value="1"/>
</dbReference>
<keyword evidence="2" id="KW-1003">Cell membrane</keyword>
<feature type="domain" description="Protein kinase" evidence="3">
    <location>
        <begin position="21"/>
        <end position="318"/>
    </location>
</feature>
<protein>
    <recommendedName>
        <fullName evidence="3">Protein kinase domain-containing protein</fullName>
    </recommendedName>
</protein>
<comment type="subcellular location">
    <subcellularLocation>
        <location evidence="1">Cell membrane</location>
    </subcellularLocation>
</comment>
<evidence type="ECO:0000256" key="2">
    <source>
        <dbReference type="ARBA" id="ARBA00022475"/>
    </source>
</evidence>
<proteinExistence type="predicted"/>
<dbReference type="Proteomes" id="UP000030748">
    <property type="component" value="Unassembled WGS sequence"/>
</dbReference>
<keyword evidence="2" id="KW-0472">Membrane</keyword>
<dbReference type="eggNOG" id="KOG1187">
    <property type="taxonomic scope" value="Eukaryota"/>
</dbReference>
<evidence type="ECO:0000256" key="1">
    <source>
        <dbReference type="ARBA" id="ARBA00004236"/>
    </source>
</evidence>
<dbReference type="PhylomeDB" id="A0A022QPC6"/>
<name>A0A022QPC6_ERYGU</name>
<accession>A0A022QPC6</accession>
<dbReference type="InterPro" id="IPR011009">
    <property type="entry name" value="Kinase-like_dom_sf"/>
</dbReference>
<dbReference type="PROSITE" id="PS50011">
    <property type="entry name" value="PROTEIN_KINASE_DOM"/>
    <property type="match status" value="1"/>
</dbReference>
<dbReference type="GO" id="GO:0005524">
    <property type="term" value="F:ATP binding"/>
    <property type="evidence" value="ECO:0007669"/>
    <property type="project" value="InterPro"/>
</dbReference>
<evidence type="ECO:0000313" key="4">
    <source>
        <dbReference type="EMBL" id="EYU30532.1"/>
    </source>
</evidence>
<dbReference type="SUPFAM" id="SSF56112">
    <property type="entry name" value="Protein kinase-like (PK-like)"/>
    <property type="match status" value="1"/>
</dbReference>
<evidence type="ECO:0000313" key="5">
    <source>
        <dbReference type="Proteomes" id="UP000030748"/>
    </source>
</evidence>
<dbReference type="OMA" id="MAYESEF"/>
<dbReference type="InterPro" id="IPR000719">
    <property type="entry name" value="Prot_kinase_dom"/>
</dbReference>
<dbReference type="Gene3D" id="1.10.510.10">
    <property type="entry name" value="Transferase(Phosphotransferase) domain 1"/>
    <property type="match status" value="1"/>
</dbReference>
<dbReference type="PANTHER" id="PTHR45621">
    <property type="entry name" value="OS01G0588500 PROTEIN-RELATED"/>
    <property type="match status" value="1"/>
</dbReference>
<keyword evidence="5" id="KW-1185">Reference proteome</keyword>
<dbReference type="GO" id="GO:0005886">
    <property type="term" value="C:plasma membrane"/>
    <property type="evidence" value="ECO:0007669"/>
    <property type="project" value="UniProtKB-SubCell"/>
</dbReference>
<dbReference type="Gene3D" id="3.30.200.20">
    <property type="entry name" value="Phosphorylase Kinase, domain 1"/>
    <property type="match status" value="1"/>
</dbReference>
<evidence type="ECO:0000259" key="3">
    <source>
        <dbReference type="PROSITE" id="PS50011"/>
    </source>
</evidence>
<dbReference type="InterPro" id="IPR050823">
    <property type="entry name" value="Plant_Ser_Thr_Prot_Kinase"/>
</dbReference>
<organism evidence="4 5">
    <name type="scientific">Erythranthe guttata</name>
    <name type="common">Yellow monkey flower</name>
    <name type="synonym">Mimulus guttatus</name>
    <dbReference type="NCBI Taxonomy" id="4155"/>
    <lineage>
        <taxon>Eukaryota</taxon>
        <taxon>Viridiplantae</taxon>
        <taxon>Streptophyta</taxon>
        <taxon>Embryophyta</taxon>
        <taxon>Tracheophyta</taxon>
        <taxon>Spermatophyta</taxon>
        <taxon>Magnoliopsida</taxon>
        <taxon>eudicotyledons</taxon>
        <taxon>Gunneridae</taxon>
        <taxon>Pentapetalae</taxon>
        <taxon>asterids</taxon>
        <taxon>lamiids</taxon>
        <taxon>Lamiales</taxon>
        <taxon>Phrymaceae</taxon>
        <taxon>Erythranthe</taxon>
    </lineage>
</organism>
<reference evidence="4 5" key="1">
    <citation type="journal article" date="2013" name="Proc. Natl. Acad. Sci. U.S.A.">
        <title>Fine-scale variation in meiotic recombination in Mimulus inferred from population shotgun sequencing.</title>
        <authorList>
            <person name="Hellsten U."/>
            <person name="Wright K.M."/>
            <person name="Jenkins J."/>
            <person name="Shu S."/>
            <person name="Yuan Y."/>
            <person name="Wessler S.R."/>
            <person name="Schmutz J."/>
            <person name="Willis J.H."/>
            <person name="Rokhsar D.S."/>
        </authorList>
    </citation>
    <scope>NUCLEOTIDE SEQUENCE [LARGE SCALE GENOMIC DNA]</scope>
    <source>
        <strain evidence="5">cv. DUN x IM62</strain>
    </source>
</reference>
<dbReference type="EMBL" id="KI631034">
    <property type="protein sequence ID" value="EYU30532.1"/>
    <property type="molecule type" value="Genomic_DNA"/>
</dbReference>
<dbReference type="STRING" id="4155.A0A022QPC6"/>
<dbReference type="AlphaFoldDB" id="A0A022QPC6"/>